<keyword evidence="8 14" id="KW-0862">Zinc</keyword>
<evidence type="ECO:0000256" key="8">
    <source>
        <dbReference type="ARBA" id="ARBA00022833"/>
    </source>
</evidence>
<dbReference type="AlphaFoldDB" id="A0A9D1CKX0"/>
<evidence type="ECO:0000256" key="13">
    <source>
        <dbReference type="PIRSR" id="PIRSR606262-2"/>
    </source>
</evidence>
<comment type="caution">
    <text evidence="17">The sequence shown here is derived from an EMBL/GenBank/DDBJ whole genome shotgun (WGS) entry which is preliminary data.</text>
</comment>
<dbReference type="PANTHER" id="PTHR11644">
    <property type="entry name" value="CYTIDINE DEAMINASE"/>
    <property type="match status" value="1"/>
</dbReference>
<evidence type="ECO:0000256" key="5">
    <source>
        <dbReference type="ARBA" id="ARBA00018266"/>
    </source>
</evidence>
<dbReference type="InterPro" id="IPR050202">
    <property type="entry name" value="Cyt/Deoxycyt_deaminase"/>
</dbReference>
<evidence type="ECO:0000313" key="18">
    <source>
        <dbReference type="Proteomes" id="UP000886725"/>
    </source>
</evidence>
<feature type="binding site" evidence="14">
    <location>
        <position position="85"/>
    </location>
    <ligand>
        <name>Zn(2+)</name>
        <dbReference type="ChEBI" id="CHEBI:29105"/>
        <note>catalytic</note>
    </ligand>
</feature>
<organism evidence="17 18">
    <name type="scientific">Candidatus Faecenecus gallistercoris</name>
    <dbReference type="NCBI Taxonomy" id="2840793"/>
    <lineage>
        <taxon>Bacteria</taxon>
        <taxon>Bacillati</taxon>
        <taxon>Bacillota</taxon>
        <taxon>Bacillota incertae sedis</taxon>
        <taxon>Candidatus Faecenecus</taxon>
    </lineage>
</organism>
<reference evidence="17" key="2">
    <citation type="journal article" date="2021" name="PeerJ">
        <title>Extensive microbial diversity within the chicken gut microbiome revealed by metagenomics and culture.</title>
        <authorList>
            <person name="Gilroy R."/>
            <person name="Ravi A."/>
            <person name="Getino M."/>
            <person name="Pursley I."/>
            <person name="Horton D.L."/>
            <person name="Alikhan N.F."/>
            <person name="Baker D."/>
            <person name="Gharbi K."/>
            <person name="Hall N."/>
            <person name="Watson M."/>
            <person name="Adriaenssens E.M."/>
            <person name="Foster-Nyarko E."/>
            <person name="Jarju S."/>
            <person name="Secka A."/>
            <person name="Antonio M."/>
            <person name="Oren A."/>
            <person name="Chaudhuri R.R."/>
            <person name="La Ragione R."/>
            <person name="Hildebrand F."/>
            <person name="Pallen M.J."/>
        </authorList>
    </citation>
    <scope>NUCLEOTIDE SEQUENCE</scope>
    <source>
        <strain evidence="17">CHK165-10780</strain>
    </source>
</reference>
<evidence type="ECO:0000256" key="7">
    <source>
        <dbReference type="ARBA" id="ARBA00022801"/>
    </source>
</evidence>
<dbReference type="EMBL" id="DVFU01000085">
    <property type="protein sequence ID" value="HIQ64968.1"/>
    <property type="molecule type" value="Genomic_DNA"/>
</dbReference>
<dbReference type="GO" id="GO:0005829">
    <property type="term" value="C:cytosol"/>
    <property type="evidence" value="ECO:0007669"/>
    <property type="project" value="TreeGrafter"/>
</dbReference>
<evidence type="ECO:0000256" key="4">
    <source>
        <dbReference type="ARBA" id="ARBA00012783"/>
    </source>
</evidence>
<reference evidence="17" key="1">
    <citation type="submission" date="2020-10" db="EMBL/GenBank/DDBJ databases">
        <authorList>
            <person name="Gilroy R."/>
        </authorList>
    </citation>
    <scope>NUCLEOTIDE SEQUENCE</scope>
    <source>
        <strain evidence="17">CHK165-10780</strain>
    </source>
</reference>
<dbReference type="NCBIfam" id="TIGR01354">
    <property type="entry name" value="cyt_deam_tetra"/>
    <property type="match status" value="1"/>
</dbReference>
<sequence>MEYREQLEKLLENSYSPYSHYAVSSIVVMKDGHVFTGVNVENASYGAAVCAERVAILKAVSEGYRKGDFAEIHVMTSGNTLASSCFLCRQVMTEFMDMDNPVILYAKSGAKEEYTVKDLCPYPFTGDDLA</sequence>
<dbReference type="PANTHER" id="PTHR11644:SF2">
    <property type="entry name" value="CYTIDINE DEAMINASE"/>
    <property type="match status" value="1"/>
</dbReference>
<dbReference type="Gene3D" id="3.40.140.10">
    <property type="entry name" value="Cytidine Deaminase, domain 2"/>
    <property type="match status" value="1"/>
</dbReference>
<dbReference type="SUPFAM" id="SSF53927">
    <property type="entry name" value="Cytidine deaminase-like"/>
    <property type="match status" value="1"/>
</dbReference>
<dbReference type="InterPro" id="IPR016193">
    <property type="entry name" value="Cytidine_deaminase-like"/>
</dbReference>
<evidence type="ECO:0000256" key="10">
    <source>
        <dbReference type="ARBA" id="ARBA00049252"/>
    </source>
</evidence>
<dbReference type="GO" id="GO:0004126">
    <property type="term" value="F:cytidine deaminase activity"/>
    <property type="evidence" value="ECO:0007669"/>
    <property type="project" value="UniProtKB-UniRule"/>
</dbReference>
<dbReference type="EC" id="3.5.4.5" evidence="4 15"/>
<evidence type="ECO:0000256" key="3">
    <source>
        <dbReference type="ARBA" id="ARBA00006576"/>
    </source>
</evidence>
<evidence type="ECO:0000256" key="1">
    <source>
        <dbReference type="ARBA" id="ARBA00001947"/>
    </source>
</evidence>
<comment type="similarity">
    <text evidence="3 15">Belongs to the cytidine and deoxycytidylate deaminase family.</text>
</comment>
<dbReference type="PROSITE" id="PS51747">
    <property type="entry name" value="CYT_DCMP_DEAMINASES_2"/>
    <property type="match status" value="1"/>
</dbReference>
<feature type="active site" description="Proton donor" evidence="12">
    <location>
        <position position="52"/>
    </location>
</feature>
<dbReference type="GO" id="GO:0055086">
    <property type="term" value="P:nucleobase-containing small molecule metabolic process"/>
    <property type="evidence" value="ECO:0007669"/>
    <property type="project" value="UniProtKB-ARBA"/>
</dbReference>
<dbReference type="GO" id="GO:0008270">
    <property type="term" value="F:zinc ion binding"/>
    <property type="evidence" value="ECO:0007669"/>
    <property type="project" value="UniProtKB-UniRule"/>
</dbReference>
<evidence type="ECO:0000256" key="14">
    <source>
        <dbReference type="PIRSR" id="PIRSR606262-3"/>
    </source>
</evidence>
<gene>
    <name evidence="17" type="primary">cdd</name>
    <name evidence="17" type="ORF">IAC85_04430</name>
</gene>
<evidence type="ECO:0000259" key="16">
    <source>
        <dbReference type="PROSITE" id="PS51747"/>
    </source>
</evidence>
<keyword evidence="7 15" id="KW-0378">Hydrolase</keyword>
<name>A0A9D1CKX0_9FIRM</name>
<feature type="binding site" evidence="14">
    <location>
        <position position="50"/>
    </location>
    <ligand>
        <name>Zn(2+)</name>
        <dbReference type="ChEBI" id="CHEBI:29105"/>
        <note>catalytic</note>
    </ligand>
</feature>
<evidence type="ECO:0000256" key="15">
    <source>
        <dbReference type="RuleBase" id="RU364006"/>
    </source>
</evidence>
<dbReference type="GO" id="GO:0072527">
    <property type="term" value="P:pyrimidine-containing compound metabolic process"/>
    <property type="evidence" value="ECO:0007669"/>
    <property type="project" value="UniProtKB-ARBA"/>
</dbReference>
<evidence type="ECO:0000256" key="2">
    <source>
        <dbReference type="ARBA" id="ARBA00003949"/>
    </source>
</evidence>
<evidence type="ECO:0000256" key="9">
    <source>
        <dbReference type="ARBA" id="ARBA00032005"/>
    </source>
</evidence>
<dbReference type="NCBIfam" id="NF004064">
    <property type="entry name" value="PRK05578.1"/>
    <property type="match status" value="1"/>
</dbReference>
<comment type="cofactor">
    <cofactor evidence="1 14 15">
        <name>Zn(2+)</name>
        <dbReference type="ChEBI" id="CHEBI:29105"/>
    </cofactor>
</comment>
<evidence type="ECO:0000256" key="12">
    <source>
        <dbReference type="PIRSR" id="PIRSR606262-1"/>
    </source>
</evidence>
<evidence type="ECO:0000256" key="11">
    <source>
        <dbReference type="ARBA" id="ARBA00049558"/>
    </source>
</evidence>
<comment type="catalytic activity">
    <reaction evidence="11 15">
        <text>cytidine + H2O + H(+) = uridine + NH4(+)</text>
        <dbReference type="Rhea" id="RHEA:16069"/>
        <dbReference type="ChEBI" id="CHEBI:15377"/>
        <dbReference type="ChEBI" id="CHEBI:15378"/>
        <dbReference type="ChEBI" id="CHEBI:16704"/>
        <dbReference type="ChEBI" id="CHEBI:17562"/>
        <dbReference type="ChEBI" id="CHEBI:28938"/>
        <dbReference type="EC" id="3.5.4.5"/>
    </reaction>
</comment>
<proteinExistence type="inferred from homology"/>
<comment type="function">
    <text evidence="2 15">This enzyme scavenges exogenous and endogenous cytidine and 2'-deoxycytidine for UMP synthesis.</text>
</comment>
<dbReference type="Pfam" id="PF00383">
    <property type="entry name" value="dCMP_cyt_deam_1"/>
    <property type="match status" value="1"/>
</dbReference>
<feature type="binding site" evidence="13">
    <location>
        <begin position="39"/>
        <end position="45"/>
    </location>
    <ligand>
        <name>substrate</name>
    </ligand>
</feature>
<evidence type="ECO:0000313" key="17">
    <source>
        <dbReference type="EMBL" id="HIQ64968.1"/>
    </source>
</evidence>
<protein>
    <recommendedName>
        <fullName evidence="5 15">Cytidine deaminase</fullName>
        <ecNumber evidence="4 15">3.5.4.5</ecNumber>
    </recommendedName>
    <alternativeName>
        <fullName evidence="9 15">Cytidine aminohydrolase</fullName>
    </alternativeName>
</protein>
<evidence type="ECO:0000256" key="6">
    <source>
        <dbReference type="ARBA" id="ARBA00022723"/>
    </source>
</evidence>
<dbReference type="InterPro" id="IPR006262">
    <property type="entry name" value="Cyt_deam_tetra"/>
</dbReference>
<feature type="binding site" evidence="14">
    <location>
        <position position="88"/>
    </location>
    <ligand>
        <name>Zn(2+)</name>
        <dbReference type="ChEBI" id="CHEBI:29105"/>
        <note>catalytic</note>
    </ligand>
</feature>
<dbReference type="Proteomes" id="UP000886725">
    <property type="component" value="Unassembled WGS sequence"/>
</dbReference>
<feature type="domain" description="CMP/dCMP-type deaminase" evidence="16">
    <location>
        <begin position="1"/>
        <end position="127"/>
    </location>
</feature>
<comment type="catalytic activity">
    <reaction evidence="10 15">
        <text>2'-deoxycytidine + H2O + H(+) = 2'-deoxyuridine + NH4(+)</text>
        <dbReference type="Rhea" id="RHEA:13433"/>
        <dbReference type="ChEBI" id="CHEBI:15377"/>
        <dbReference type="ChEBI" id="CHEBI:15378"/>
        <dbReference type="ChEBI" id="CHEBI:15698"/>
        <dbReference type="ChEBI" id="CHEBI:16450"/>
        <dbReference type="ChEBI" id="CHEBI:28938"/>
        <dbReference type="EC" id="3.5.4.5"/>
    </reaction>
</comment>
<dbReference type="InterPro" id="IPR002125">
    <property type="entry name" value="CMP_dCMP_dom"/>
</dbReference>
<dbReference type="CDD" id="cd01283">
    <property type="entry name" value="cytidine_deaminase"/>
    <property type="match status" value="1"/>
</dbReference>
<accession>A0A9D1CKX0</accession>
<keyword evidence="6 14" id="KW-0479">Metal-binding</keyword>